<sequence>MREAYADFVASERGQLIERQIKMASPSFYLADVARGIDDTGADPADYWYVRIGLHDDGMSLAPQATLFANLQRLKKAGAIEDVNSALVANLGHTENVSTAEAFAWMDDLLAEAGPSDPVEVEPQTGWWDVTTYAGGSITEAPNGTVTSSTDTGSRTLTVTLDGEPFTVTHYWGYYAADPNSPAQKISIYVPENVRDDSPTYFRTNNSGWTQNPFRGTLVDGGAYETGNLTYNTTQGPDAYAELLDRGTIIVSYGARSRADAPVDGVYQGHSPATMTDTKAALRFLAHNQVYGSLPGHPERVIITGMSGGGALTAVVAASGNSSDYYPSLAEIGALGITETDGGYENDPLTGDDVFATFSSAPMIEQDIASEAHEWMYYPTRQKVADGEFADAEGITNGRNNPERLADWQLLASAVLSQDDGYPAHLESLGLKVKDIQRTMLDMVATSLERLLNEGVTYRPELFDVTTITNRAQAEEALKTHLRFAMNNPVPGFEELPLDWFTVSGKPGAFKVVITPNQWATVNEYMYWSAQFVKNPPATDQDGLVSNLGGAPGYSESSLYGGPDEPYNHVSAVAWALDVANWPALGLTPSTNPDNAARQAENAELAKTLFEVAG</sequence>
<gene>
    <name evidence="2" type="ORF">A7J15_12830</name>
</gene>
<dbReference type="EMBL" id="LXMD01000008">
    <property type="protein sequence ID" value="OCG75977.1"/>
    <property type="molecule type" value="Genomic_DNA"/>
</dbReference>
<dbReference type="AlphaFoldDB" id="A0A1B9NH95"/>
<accession>A0A1B9NH95</accession>
<evidence type="ECO:0000313" key="3">
    <source>
        <dbReference type="Proteomes" id="UP000093355"/>
    </source>
</evidence>
<evidence type="ECO:0000259" key="1">
    <source>
        <dbReference type="Pfam" id="PF20434"/>
    </source>
</evidence>
<dbReference type="InterPro" id="IPR029058">
    <property type="entry name" value="AB_hydrolase_fold"/>
</dbReference>
<dbReference type="SUPFAM" id="SSF53474">
    <property type="entry name" value="alpha/beta-Hydrolases"/>
    <property type="match status" value="2"/>
</dbReference>
<proteinExistence type="predicted"/>
<evidence type="ECO:0000313" key="2">
    <source>
        <dbReference type="EMBL" id="OCG75977.1"/>
    </source>
</evidence>
<name>A0A1B9NH95_9MICO</name>
<reference evidence="2 3" key="1">
    <citation type="submission" date="2016-05" db="EMBL/GenBank/DDBJ databases">
        <authorList>
            <person name="Lavstsen T."/>
            <person name="Jespersen J.S."/>
        </authorList>
    </citation>
    <scope>NUCLEOTIDE SEQUENCE [LARGE SCALE GENOMIC DNA]</scope>
    <source>
        <strain evidence="2 3">YLB-01</strain>
    </source>
</reference>
<protein>
    <recommendedName>
        <fullName evidence="1">BD-FAE-like domain-containing protein</fullName>
    </recommendedName>
</protein>
<dbReference type="InterPro" id="IPR049492">
    <property type="entry name" value="BD-FAE-like_dom"/>
</dbReference>
<feature type="domain" description="BD-FAE-like" evidence="1">
    <location>
        <begin position="219"/>
        <end position="323"/>
    </location>
</feature>
<dbReference type="Pfam" id="PF20434">
    <property type="entry name" value="BD-FAE"/>
    <property type="match status" value="1"/>
</dbReference>
<keyword evidence="3" id="KW-1185">Reference proteome</keyword>
<dbReference type="OrthoDB" id="923957at2"/>
<dbReference type="Gene3D" id="3.40.50.1820">
    <property type="entry name" value="alpha/beta hydrolase"/>
    <property type="match status" value="2"/>
</dbReference>
<dbReference type="Proteomes" id="UP000093355">
    <property type="component" value="Unassembled WGS sequence"/>
</dbReference>
<organism evidence="2 3">
    <name type="scientific">Microbacterium sediminis</name>
    <dbReference type="NCBI Taxonomy" id="904291"/>
    <lineage>
        <taxon>Bacteria</taxon>
        <taxon>Bacillati</taxon>
        <taxon>Actinomycetota</taxon>
        <taxon>Actinomycetes</taxon>
        <taxon>Micrococcales</taxon>
        <taxon>Microbacteriaceae</taxon>
        <taxon>Microbacterium</taxon>
    </lineage>
</organism>
<comment type="caution">
    <text evidence="2">The sequence shown here is derived from an EMBL/GenBank/DDBJ whole genome shotgun (WGS) entry which is preliminary data.</text>
</comment>
<dbReference type="STRING" id="904291.A7J15_12830"/>